<comment type="caution">
    <text evidence="2">The sequence shown here is derived from an EMBL/GenBank/DDBJ whole genome shotgun (WGS) entry which is preliminary data.</text>
</comment>
<evidence type="ECO:0000313" key="3">
    <source>
        <dbReference type="EMBL" id="MEZ3166540.1"/>
    </source>
</evidence>
<keyword evidence="1" id="KW-0812">Transmembrane</keyword>
<evidence type="ECO:0000313" key="2">
    <source>
        <dbReference type="EMBL" id="GAA0551476.1"/>
    </source>
</evidence>
<proteinExistence type="predicted"/>
<accession>A0AAV3SUV0</accession>
<dbReference type="EMBL" id="JBEDNW010000002">
    <property type="protein sequence ID" value="MEZ3166540.1"/>
    <property type="molecule type" value="Genomic_DNA"/>
</dbReference>
<keyword evidence="1" id="KW-0472">Membrane</keyword>
<protein>
    <submittedName>
        <fullName evidence="2">Uncharacterized protein</fullName>
    </submittedName>
</protein>
<dbReference type="InterPro" id="IPR058293">
    <property type="entry name" value="DUF7987"/>
</dbReference>
<gene>
    <name evidence="3" type="ORF">ABNG02_04275</name>
    <name evidence="2" type="ORF">GCM10008994_28020</name>
</gene>
<dbReference type="Pfam" id="PF25949">
    <property type="entry name" value="DUF7987"/>
    <property type="match status" value="1"/>
</dbReference>
<reference evidence="3 5" key="3">
    <citation type="submission" date="2024-06" db="EMBL/GenBank/DDBJ databases">
        <title>Halorubrum miltondacostae sp. nov., a potential PHA producer isolated from an inland solar saltern in Rio Maior, Portugal.</title>
        <authorList>
            <person name="Albuquerque L."/>
            <person name="Viver T."/>
            <person name="Barroso C."/>
            <person name="Claudino R."/>
            <person name="Galvan M."/>
            <person name="Simoes G."/>
            <person name="Lobo Da Cunha A."/>
            <person name="Egas C."/>
        </authorList>
    </citation>
    <scope>NUCLEOTIDE SEQUENCE [LARGE SCALE GENOMIC DNA]</scope>
    <source>
        <strain evidence="3 5">DSM 18646</strain>
    </source>
</reference>
<organism evidence="2 4">
    <name type="scientific">Halorubrum ejinorense</name>
    <dbReference type="NCBI Taxonomy" id="425309"/>
    <lineage>
        <taxon>Archaea</taxon>
        <taxon>Methanobacteriati</taxon>
        <taxon>Methanobacteriota</taxon>
        <taxon>Stenosarchaea group</taxon>
        <taxon>Halobacteria</taxon>
        <taxon>Halobacteriales</taxon>
        <taxon>Haloferacaceae</taxon>
        <taxon>Halorubrum</taxon>
    </lineage>
</organism>
<name>A0AAV3SUV0_9EURY</name>
<reference evidence="2" key="1">
    <citation type="journal article" date="2014" name="Int. J. Syst. Evol. Microbiol.">
        <title>Complete genome sequence of Corynebacterium casei LMG S-19264T (=DSM 44701T), isolated from a smear-ripened cheese.</title>
        <authorList>
            <consortium name="US DOE Joint Genome Institute (JGI-PGF)"/>
            <person name="Walter F."/>
            <person name="Albersmeier A."/>
            <person name="Kalinowski J."/>
            <person name="Ruckert C."/>
        </authorList>
    </citation>
    <scope>NUCLEOTIDE SEQUENCE</scope>
    <source>
        <strain evidence="2">JCM 14265</strain>
    </source>
</reference>
<evidence type="ECO:0000313" key="4">
    <source>
        <dbReference type="Proteomes" id="UP001501425"/>
    </source>
</evidence>
<dbReference type="Proteomes" id="UP001567571">
    <property type="component" value="Unassembled WGS sequence"/>
</dbReference>
<dbReference type="EMBL" id="BAAADQ010000015">
    <property type="protein sequence ID" value="GAA0551476.1"/>
    <property type="molecule type" value="Genomic_DNA"/>
</dbReference>
<feature type="transmembrane region" description="Helical" evidence="1">
    <location>
        <begin position="32"/>
        <end position="53"/>
    </location>
</feature>
<dbReference type="AlphaFoldDB" id="A0AAV3SUV0"/>
<keyword evidence="1" id="KW-1133">Transmembrane helix</keyword>
<dbReference type="Proteomes" id="UP001501425">
    <property type="component" value="Unassembled WGS sequence"/>
</dbReference>
<keyword evidence="5" id="KW-1185">Reference proteome</keyword>
<evidence type="ECO:0000313" key="5">
    <source>
        <dbReference type="Proteomes" id="UP001567571"/>
    </source>
</evidence>
<reference evidence="2" key="2">
    <citation type="submission" date="2023-12" db="EMBL/GenBank/DDBJ databases">
        <authorList>
            <person name="Sun Q."/>
            <person name="Inoue M."/>
        </authorList>
    </citation>
    <scope>NUCLEOTIDE SEQUENCE</scope>
    <source>
        <strain evidence="2">JCM 14265</strain>
    </source>
</reference>
<dbReference type="RefSeq" id="WP_343780198.1">
    <property type="nucleotide sequence ID" value="NZ_BAAADQ010000015.1"/>
</dbReference>
<sequence>MVSRENAVILLFMAAGLTLAYGGRVVTSLSDTVLIGVLIFVGVVAPQLVIGSLDAQVSE</sequence>
<evidence type="ECO:0000256" key="1">
    <source>
        <dbReference type="SAM" id="Phobius"/>
    </source>
</evidence>